<name>A0A9Q4DJY4_ACTPL</name>
<protein>
    <submittedName>
        <fullName evidence="1">Uncharacterized protein</fullName>
    </submittedName>
</protein>
<organism evidence="1 2">
    <name type="scientific">Actinobacillus pleuropneumoniae</name>
    <name type="common">Haemophilus pleuropneumoniae</name>
    <dbReference type="NCBI Taxonomy" id="715"/>
    <lineage>
        <taxon>Bacteria</taxon>
        <taxon>Pseudomonadati</taxon>
        <taxon>Pseudomonadota</taxon>
        <taxon>Gammaproteobacteria</taxon>
        <taxon>Pasteurellales</taxon>
        <taxon>Pasteurellaceae</taxon>
        <taxon>Actinobacillus</taxon>
    </lineage>
</organism>
<proteinExistence type="predicted"/>
<gene>
    <name evidence="1" type="ORF">OYG11_11665</name>
</gene>
<dbReference type="RefSeq" id="WP_267992007.1">
    <property type="nucleotide sequence ID" value="NZ_JAPQFC010000423.1"/>
</dbReference>
<dbReference type="Proteomes" id="UP001077788">
    <property type="component" value="Unassembled WGS sequence"/>
</dbReference>
<comment type="caution">
    <text evidence="1">The sequence shown here is derived from an EMBL/GenBank/DDBJ whole genome shotgun (WGS) entry which is preliminary data.</text>
</comment>
<dbReference type="EMBL" id="JAPQFC010000423">
    <property type="protein sequence ID" value="MCY6524860.1"/>
    <property type="molecule type" value="Genomic_DNA"/>
</dbReference>
<feature type="non-terminal residue" evidence="1">
    <location>
        <position position="1"/>
    </location>
</feature>
<reference evidence="1" key="1">
    <citation type="journal article" date="2021" name="Vet Sci">
        <title>O-Serogroups and Pathovirotypes of Escherichia coli Isolated from Post-Weaning Piglets Showing Diarrhoea and/or Oedema in South Korea.</title>
        <authorList>
            <person name="Byun J.W."/>
            <person name="Moon B.Y."/>
            <person name="Do K.H."/>
            <person name="Lee K."/>
            <person name="Lee H.Y."/>
            <person name="Kim W.I."/>
            <person name="So B."/>
            <person name="Lee W.K."/>
        </authorList>
    </citation>
    <scope>NUCLEOTIDE SEQUENCE</scope>
    <source>
        <strain evidence="1">84/14</strain>
    </source>
</reference>
<sequence>VDTAFIGQIGIHKRVSHEAPFFMEFKENQLFFCLQIIMENKRFLLRAYRGGFKYKITFLWPSQVTLPRSAVI</sequence>
<dbReference type="AlphaFoldDB" id="A0A9Q4DJY4"/>
<evidence type="ECO:0000313" key="1">
    <source>
        <dbReference type="EMBL" id="MCY6524860.1"/>
    </source>
</evidence>
<evidence type="ECO:0000313" key="2">
    <source>
        <dbReference type="Proteomes" id="UP001077788"/>
    </source>
</evidence>
<accession>A0A9Q4DJY4</accession>
<reference evidence="1" key="2">
    <citation type="submission" date="2022-12" db="EMBL/GenBank/DDBJ databases">
        <authorList>
            <person name="Kardos G."/>
            <person name="Sarkozi R."/>
            <person name="Laczko L."/>
            <person name="Marton S."/>
            <person name="Makrai L."/>
            <person name="Banyai K."/>
            <person name="Fodor L."/>
        </authorList>
    </citation>
    <scope>NUCLEOTIDE SEQUENCE</scope>
    <source>
        <strain evidence="1">84/14</strain>
    </source>
</reference>